<feature type="transmembrane region" description="Helical" evidence="11">
    <location>
        <begin position="344"/>
        <end position="373"/>
    </location>
</feature>
<dbReference type="Gene3D" id="2.70.150.10">
    <property type="entry name" value="Calcium-transporting ATPase, cytoplasmic transduction domain A"/>
    <property type="match status" value="1"/>
</dbReference>
<feature type="domain" description="HMA" evidence="12">
    <location>
        <begin position="5"/>
        <end position="71"/>
    </location>
</feature>
<dbReference type="InterPro" id="IPR044492">
    <property type="entry name" value="P_typ_ATPase_HD_dom"/>
</dbReference>
<dbReference type="SFLD" id="SFLDS00003">
    <property type="entry name" value="Haloacid_Dehalogenase"/>
    <property type="match status" value="1"/>
</dbReference>
<keyword evidence="9 11" id="KW-1133">Transmembrane helix</keyword>
<keyword evidence="3" id="KW-0813">Transport</keyword>
<dbReference type="FunFam" id="3.30.70.100:FF:000001">
    <property type="entry name" value="ATPase copper transporting beta"/>
    <property type="match status" value="1"/>
</dbReference>
<dbReference type="InterPro" id="IPR023214">
    <property type="entry name" value="HAD_sf"/>
</dbReference>
<dbReference type="SFLD" id="SFLDF00027">
    <property type="entry name" value="p-type_atpase"/>
    <property type="match status" value="1"/>
</dbReference>
<keyword evidence="8" id="KW-1278">Translocase</keyword>
<dbReference type="AlphaFoldDB" id="A0A0P9FDU2"/>
<dbReference type="InterPro" id="IPR023298">
    <property type="entry name" value="ATPase_P-typ_TM_dom_sf"/>
</dbReference>
<dbReference type="Pfam" id="PF00702">
    <property type="entry name" value="Hydrolase"/>
    <property type="match status" value="1"/>
</dbReference>
<dbReference type="NCBIfam" id="TIGR01512">
    <property type="entry name" value="ATPase-IB2_Cd"/>
    <property type="match status" value="1"/>
</dbReference>
<feature type="transmembrane region" description="Helical" evidence="11">
    <location>
        <begin position="320"/>
        <end position="338"/>
    </location>
</feature>
<evidence type="ECO:0000256" key="4">
    <source>
        <dbReference type="ARBA" id="ARBA00022692"/>
    </source>
</evidence>
<dbReference type="Proteomes" id="UP000050509">
    <property type="component" value="Unassembled WGS sequence"/>
</dbReference>
<evidence type="ECO:0000256" key="6">
    <source>
        <dbReference type="ARBA" id="ARBA00022741"/>
    </source>
</evidence>
<keyword evidence="5 11" id="KW-0479">Metal-binding</keyword>
<reference evidence="13 14" key="1">
    <citation type="submission" date="2015-09" db="EMBL/GenBank/DDBJ databases">
        <title>Draft genome sequence of Kouleothrix aurantiaca JCM 19913.</title>
        <authorList>
            <person name="Hemp J."/>
        </authorList>
    </citation>
    <scope>NUCLEOTIDE SEQUENCE [LARGE SCALE GENOMIC DNA]</scope>
    <source>
        <strain evidence="13 14">COM-B</strain>
    </source>
</reference>
<evidence type="ECO:0000256" key="7">
    <source>
        <dbReference type="ARBA" id="ARBA00022840"/>
    </source>
</evidence>
<evidence type="ECO:0000259" key="12">
    <source>
        <dbReference type="PROSITE" id="PS50846"/>
    </source>
</evidence>
<dbReference type="NCBIfam" id="TIGR01525">
    <property type="entry name" value="ATPase-IB_hvy"/>
    <property type="match status" value="1"/>
</dbReference>
<evidence type="ECO:0000313" key="13">
    <source>
        <dbReference type="EMBL" id="KPV54944.1"/>
    </source>
</evidence>
<keyword evidence="4 11" id="KW-0812">Transmembrane</keyword>
<proteinExistence type="inferred from homology"/>
<evidence type="ECO:0000256" key="3">
    <source>
        <dbReference type="ARBA" id="ARBA00022448"/>
    </source>
</evidence>
<dbReference type="NCBIfam" id="TIGR01511">
    <property type="entry name" value="ATPase-IB1_Cu"/>
    <property type="match status" value="1"/>
</dbReference>
<dbReference type="GO" id="GO:0019829">
    <property type="term" value="F:ATPase-coupled monoatomic cation transmembrane transporter activity"/>
    <property type="evidence" value="ECO:0007669"/>
    <property type="project" value="InterPro"/>
</dbReference>
<dbReference type="FunFam" id="2.70.150.10:FF:000002">
    <property type="entry name" value="Copper-transporting ATPase 1, putative"/>
    <property type="match status" value="1"/>
</dbReference>
<dbReference type="PRINTS" id="PR00941">
    <property type="entry name" value="CDATPASE"/>
</dbReference>
<keyword evidence="14" id="KW-1185">Reference proteome</keyword>
<dbReference type="PANTHER" id="PTHR48085:SF5">
    <property type="entry name" value="CADMIUM_ZINC-TRANSPORTING ATPASE HMA4-RELATED"/>
    <property type="match status" value="1"/>
</dbReference>
<dbReference type="InterPro" id="IPR036163">
    <property type="entry name" value="HMA_dom_sf"/>
</dbReference>
<feature type="transmembrane region" description="Helical" evidence="11">
    <location>
        <begin position="91"/>
        <end position="109"/>
    </location>
</feature>
<keyword evidence="10 11" id="KW-0472">Membrane</keyword>
<dbReference type="SFLD" id="SFLDG00002">
    <property type="entry name" value="C1.7:_P-type_atpase_like"/>
    <property type="match status" value="1"/>
</dbReference>
<dbReference type="GO" id="GO:0046872">
    <property type="term" value="F:metal ion binding"/>
    <property type="evidence" value="ECO:0007669"/>
    <property type="project" value="UniProtKB-KW"/>
</dbReference>
<dbReference type="InterPro" id="IPR001757">
    <property type="entry name" value="P_typ_ATPase"/>
</dbReference>
<dbReference type="Pfam" id="PF00122">
    <property type="entry name" value="E1-E2_ATPase"/>
    <property type="match status" value="1"/>
</dbReference>
<name>A0A0P9FDU2_9CHLR</name>
<evidence type="ECO:0000256" key="11">
    <source>
        <dbReference type="RuleBase" id="RU362081"/>
    </source>
</evidence>
<dbReference type="PANTHER" id="PTHR48085">
    <property type="entry name" value="CADMIUM/ZINC-TRANSPORTING ATPASE HMA2-RELATED"/>
    <property type="match status" value="1"/>
</dbReference>
<sequence>MADLQTLEIPVRGMDCTECTQHVQQAIAALPGVDSVSVLLSAEKAVIQLDPAQVDLPAIRAAVAGAGYIVDQPMTEPAAARPTPINFTRQILTVFGIVFAVVLFVVVVGEGMGLFETVTGLVPWPIGALIVLAAGFPIFRNVVRATLRGQVISHTLMSIGALAALAVGQWATAVVVVFFMRVGEYAERFTTESARRAVKNLTALAPKTARLARGDVEVEVPVAEVRVGDTVIVRPGEQIPVDGEVIGGQATVNQAAITGESMPVEVSVGGQVFAATLAEFGSLRVRATHIGADTTFGKVIRMVEEAEAHRADVQRIADKFSAYYLPVVATIAALTFLFRRDPLATAAVLVVACSCSFALATPIAMLASVGAAARRGLLIKGGKYLEILAKADVLLVDKTGTLTLGRPQITDVVALNGLGEDGLLALAASAERYSEHPLAEAVRRAADTRALQLTAPEQFAAVPGQGIHAQVDGSAVRIGNVRLIPAAAGLFEAAALEEQGKTILFVERDGALAGILAASDTPRPELAKALAAVRRQGVRQIIMLTGDNERTAAALAAHIGIEYRANLLPEDKIAIVKEYQAMGHIVVMVGDGVNDAPALAQADVGIAMGAAGTDIAIEAAHVALMRDDWMLVPEVFQIARRTMRVVKTNIGFTAVYNLLGLSLAAFGILPPIFAAAAQSLPDLGILANSSRLLRQK</sequence>
<gene>
    <name evidence="13" type="ORF">SE17_00570</name>
</gene>
<dbReference type="InterPro" id="IPR006121">
    <property type="entry name" value="HMA_dom"/>
</dbReference>
<dbReference type="InterPro" id="IPR027256">
    <property type="entry name" value="P-typ_ATPase_IB"/>
</dbReference>
<evidence type="ECO:0000256" key="5">
    <source>
        <dbReference type="ARBA" id="ARBA00022723"/>
    </source>
</evidence>
<dbReference type="PROSITE" id="PS50846">
    <property type="entry name" value="HMA_2"/>
    <property type="match status" value="1"/>
</dbReference>
<dbReference type="PRINTS" id="PR00119">
    <property type="entry name" value="CATATPASE"/>
</dbReference>
<dbReference type="InterPro" id="IPR008250">
    <property type="entry name" value="ATPase_P-typ_transduc_dom_A_sf"/>
</dbReference>
<feature type="transmembrane region" description="Helical" evidence="11">
    <location>
        <begin position="650"/>
        <end position="673"/>
    </location>
</feature>
<feature type="transmembrane region" description="Helical" evidence="11">
    <location>
        <begin position="159"/>
        <end position="180"/>
    </location>
</feature>
<organism evidence="13 14">
    <name type="scientific">Kouleothrix aurantiaca</name>
    <dbReference type="NCBI Taxonomy" id="186479"/>
    <lineage>
        <taxon>Bacteria</taxon>
        <taxon>Bacillati</taxon>
        <taxon>Chloroflexota</taxon>
        <taxon>Chloroflexia</taxon>
        <taxon>Chloroflexales</taxon>
        <taxon>Roseiflexineae</taxon>
        <taxon>Roseiflexaceae</taxon>
        <taxon>Kouleothrix</taxon>
    </lineage>
</organism>
<keyword evidence="11" id="KW-1003">Cell membrane</keyword>
<dbReference type="CDD" id="cd00371">
    <property type="entry name" value="HMA"/>
    <property type="match status" value="1"/>
</dbReference>
<dbReference type="PATRIC" id="fig|186479.3.peg.8655"/>
<dbReference type="SUPFAM" id="SSF81665">
    <property type="entry name" value="Calcium ATPase, transmembrane domain M"/>
    <property type="match status" value="1"/>
</dbReference>
<dbReference type="PROSITE" id="PS00154">
    <property type="entry name" value="ATPASE_E1_E2"/>
    <property type="match status" value="1"/>
</dbReference>
<evidence type="ECO:0000256" key="1">
    <source>
        <dbReference type="ARBA" id="ARBA00004651"/>
    </source>
</evidence>
<keyword evidence="6 11" id="KW-0547">Nucleotide-binding</keyword>
<dbReference type="InterPro" id="IPR023299">
    <property type="entry name" value="ATPase_P-typ_cyto_dom_N"/>
</dbReference>
<feature type="transmembrane region" description="Helical" evidence="11">
    <location>
        <begin position="121"/>
        <end position="139"/>
    </location>
</feature>
<dbReference type="SUPFAM" id="SSF55008">
    <property type="entry name" value="HMA, heavy metal-associated domain"/>
    <property type="match status" value="1"/>
</dbReference>
<dbReference type="GO" id="GO:0005524">
    <property type="term" value="F:ATP binding"/>
    <property type="evidence" value="ECO:0007669"/>
    <property type="project" value="UniProtKB-UniRule"/>
</dbReference>
<dbReference type="SUPFAM" id="SSF56784">
    <property type="entry name" value="HAD-like"/>
    <property type="match status" value="1"/>
</dbReference>
<comment type="caution">
    <text evidence="13">The sequence shown here is derived from an EMBL/GenBank/DDBJ whole genome shotgun (WGS) entry which is preliminary data.</text>
</comment>
<evidence type="ECO:0000256" key="10">
    <source>
        <dbReference type="ARBA" id="ARBA00023136"/>
    </source>
</evidence>
<dbReference type="InterPro" id="IPR036412">
    <property type="entry name" value="HAD-like_sf"/>
</dbReference>
<evidence type="ECO:0000256" key="9">
    <source>
        <dbReference type="ARBA" id="ARBA00022989"/>
    </source>
</evidence>
<dbReference type="Pfam" id="PF00403">
    <property type="entry name" value="HMA"/>
    <property type="match status" value="1"/>
</dbReference>
<keyword evidence="7 11" id="KW-0067">ATP-binding</keyword>
<dbReference type="Gene3D" id="3.40.1110.10">
    <property type="entry name" value="Calcium-transporting ATPase, cytoplasmic domain N"/>
    <property type="match status" value="1"/>
</dbReference>
<dbReference type="Gene3D" id="3.30.70.100">
    <property type="match status" value="1"/>
</dbReference>
<accession>A0A0P9FDU2</accession>
<dbReference type="GO" id="GO:0016887">
    <property type="term" value="F:ATP hydrolysis activity"/>
    <property type="evidence" value="ECO:0007669"/>
    <property type="project" value="InterPro"/>
</dbReference>
<dbReference type="InterPro" id="IPR051014">
    <property type="entry name" value="Cation_Transport_ATPase_IB"/>
</dbReference>
<evidence type="ECO:0000256" key="8">
    <source>
        <dbReference type="ARBA" id="ARBA00022967"/>
    </source>
</evidence>
<dbReference type="InterPro" id="IPR059000">
    <property type="entry name" value="ATPase_P-type_domA"/>
</dbReference>
<comment type="similarity">
    <text evidence="2 11">Belongs to the cation transport ATPase (P-type) (TC 3.A.3) family. Type IB subfamily.</text>
</comment>
<evidence type="ECO:0000256" key="2">
    <source>
        <dbReference type="ARBA" id="ARBA00006024"/>
    </source>
</evidence>
<dbReference type="GO" id="GO:0005886">
    <property type="term" value="C:plasma membrane"/>
    <property type="evidence" value="ECO:0007669"/>
    <property type="project" value="UniProtKB-SubCell"/>
</dbReference>
<comment type="subcellular location">
    <subcellularLocation>
        <location evidence="1">Cell membrane</location>
        <topology evidence="1">Multi-pass membrane protein</topology>
    </subcellularLocation>
</comment>
<dbReference type="InterPro" id="IPR018303">
    <property type="entry name" value="ATPase_P-typ_P_site"/>
</dbReference>
<protein>
    <submittedName>
        <fullName evidence="13">ATPase P</fullName>
    </submittedName>
</protein>
<dbReference type="NCBIfam" id="TIGR01494">
    <property type="entry name" value="ATPase_P-type"/>
    <property type="match status" value="1"/>
</dbReference>
<dbReference type="Gene3D" id="3.40.50.1000">
    <property type="entry name" value="HAD superfamily/HAD-like"/>
    <property type="match status" value="1"/>
</dbReference>
<dbReference type="EMBL" id="LJCR01000005">
    <property type="protein sequence ID" value="KPV54944.1"/>
    <property type="molecule type" value="Genomic_DNA"/>
</dbReference>
<evidence type="ECO:0000313" key="14">
    <source>
        <dbReference type="Proteomes" id="UP000050509"/>
    </source>
</evidence>
<dbReference type="PROSITE" id="PS01229">
    <property type="entry name" value="COF_2"/>
    <property type="match status" value="1"/>
</dbReference>
<dbReference type="SUPFAM" id="SSF81653">
    <property type="entry name" value="Calcium ATPase, transduction domain A"/>
    <property type="match status" value="1"/>
</dbReference>